<evidence type="ECO:0000259" key="6">
    <source>
        <dbReference type="PROSITE" id="PS50112"/>
    </source>
</evidence>
<name>A0A7Z7HNV5_9PROT</name>
<accession>A0A7Z7HNV5</accession>
<evidence type="ECO:0000313" key="11">
    <source>
        <dbReference type="Proteomes" id="UP000242886"/>
    </source>
</evidence>
<dbReference type="SMART" id="SM00091">
    <property type="entry name" value="PAS"/>
    <property type="match status" value="3"/>
</dbReference>
<dbReference type="InterPro" id="IPR029787">
    <property type="entry name" value="Nucleotide_cyclase"/>
</dbReference>
<dbReference type="OrthoDB" id="9813903at2"/>
<dbReference type="Pfam" id="PF00990">
    <property type="entry name" value="GGDEF"/>
    <property type="match status" value="1"/>
</dbReference>
<dbReference type="EMBL" id="LT837803">
    <property type="protein sequence ID" value="SMB21129.1"/>
    <property type="molecule type" value="Genomic_DNA"/>
</dbReference>
<dbReference type="NCBIfam" id="TIGR00229">
    <property type="entry name" value="sensory_box"/>
    <property type="match status" value="3"/>
</dbReference>
<dbReference type="FunFam" id="3.30.450.20:FF:000099">
    <property type="entry name" value="Sensory box sensor histidine kinase"/>
    <property type="match status" value="1"/>
</dbReference>
<evidence type="ECO:0000256" key="1">
    <source>
        <dbReference type="ARBA" id="ARBA00004370"/>
    </source>
</evidence>
<evidence type="ECO:0000259" key="9">
    <source>
        <dbReference type="PROSITE" id="PS50887"/>
    </source>
</evidence>
<dbReference type="Gene3D" id="3.30.450.20">
    <property type="entry name" value="PAS domain"/>
    <property type="match status" value="3"/>
</dbReference>
<protein>
    <submittedName>
        <fullName evidence="10">Diguanylate cyclase</fullName>
        <ecNumber evidence="10">2.7.7.65</ecNumber>
    </submittedName>
</protein>
<dbReference type="NCBIfam" id="TIGR00254">
    <property type="entry name" value="GGDEF"/>
    <property type="match status" value="1"/>
</dbReference>
<dbReference type="InterPro" id="IPR000014">
    <property type="entry name" value="PAS"/>
</dbReference>
<keyword evidence="2 5" id="KW-0812">Transmembrane</keyword>
<dbReference type="GO" id="GO:0052621">
    <property type="term" value="F:diguanylate cyclase activity"/>
    <property type="evidence" value="ECO:0007669"/>
    <property type="project" value="UniProtKB-EC"/>
</dbReference>
<dbReference type="Proteomes" id="UP000242886">
    <property type="component" value="Chromosome SDENCHOL"/>
</dbReference>
<evidence type="ECO:0000256" key="4">
    <source>
        <dbReference type="ARBA" id="ARBA00023136"/>
    </source>
</evidence>
<dbReference type="InterPro" id="IPR042240">
    <property type="entry name" value="CHASE_sf"/>
</dbReference>
<dbReference type="PANTHER" id="PTHR46663:SF3">
    <property type="entry name" value="SLL0267 PROTEIN"/>
    <property type="match status" value="1"/>
</dbReference>
<dbReference type="FunFam" id="3.30.70.270:FF:000001">
    <property type="entry name" value="Diguanylate cyclase domain protein"/>
    <property type="match status" value="1"/>
</dbReference>
<keyword evidence="10" id="KW-0548">Nucleotidyltransferase</keyword>
<dbReference type="InterPro" id="IPR043128">
    <property type="entry name" value="Rev_trsase/Diguanyl_cyclase"/>
</dbReference>
<dbReference type="SMART" id="SM00086">
    <property type="entry name" value="PAC"/>
    <property type="match status" value="3"/>
</dbReference>
<dbReference type="GO" id="GO:0016020">
    <property type="term" value="C:membrane"/>
    <property type="evidence" value="ECO:0007669"/>
    <property type="project" value="UniProtKB-SubCell"/>
</dbReference>
<dbReference type="SUPFAM" id="SSF55785">
    <property type="entry name" value="PYP-like sensor domain (PAS domain)"/>
    <property type="match status" value="3"/>
</dbReference>
<dbReference type="EC" id="2.7.7.65" evidence="10"/>
<proteinExistence type="predicted"/>
<dbReference type="InterPro" id="IPR006189">
    <property type="entry name" value="CHASE_dom"/>
</dbReference>
<evidence type="ECO:0000256" key="2">
    <source>
        <dbReference type="ARBA" id="ARBA00022692"/>
    </source>
</evidence>
<dbReference type="PROSITE" id="PS50839">
    <property type="entry name" value="CHASE"/>
    <property type="match status" value="1"/>
</dbReference>
<feature type="domain" description="PAC" evidence="7">
    <location>
        <begin position="716"/>
        <end position="768"/>
    </location>
</feature>
<dbReference type="SUPFAM" id="SSF55073">
    <property type="entry name" value="Nucleotide cyclase"/>
    <property type="match status" value="1"/>
</dbReference>
<feature type="domain" description="CHASE" evidence="8">
    <location>
        <begin position="94"/>
        <end position="321"/>
    </location>
</feature>
<dbReference type="AlphaFoldDB" id="A0A7Z7HNV5"/>
<feature type="domain" description="PAS" evidence="6">
    <location>
        <begin position="643"/>
        <end position="689"/>
    </location>
</feature>
<dbReference type="Pfam" id="PF13426">
    <property type="entry name" value="PAS_9"/>
    <property type="match status" value="1"/>
</dbReference>
<feature type="transmembrane region" description="Helical" evidence="5">
    <location>
        <begin position="28"/>
        <end position="48"/>
    </location>
</feature>
<feature type="domain" description="PAC" evidence="7">
    <location>
        <begin position="453"/>
        <end position="508"/>
    </location>
</feature>
<dbReference type="InterPro" id="IPR035965">
    <property type="entry name" value="PAS-like_dom_sf"/>
</dbReference>
<sequence>MDDALTDDPDEHPDEPPALMRRKLAQQVFRWIPWLVLLLSLSFTGLAWRNALVAQERYEQTQFDFQVRAVLTRIEQRMQAYQQTLLSVRGLFEASKDVDRQKFRRFVDSLHLTEIYPGIQGLGFSRLIAPAELERHIDAVRREGFAGYTVQPAGPRDVYSAIVFLEPFSGRNLRAFGYDMYSEPVRQAAMVRARDSGEAALSGKVRLMQEAGREEQAGLLMYVPVYRNDAPQSTPVERQAALLGWAYAPFRMRDLMNGIQGGRMGELDIEIYDGEHPLPEALLYDSYRENLTSYAEMHVSREHRLGASHTLTIAGHPWTVISRPAPGFLQHVKDRQQPVHTALLGLAISGMLFWLSWVLINGRRQALQAAHGMTRELRESEARFRLLADSVPALIWLADTDRRFYWFNRPWLEFTGRSLDKEQGYGWTDGIHPEDIKRYLDTYYASFDQRQPYTIELRLRHHDGDWRWIADHGIPRFKNNDSNDEFIGYIGSCTDINERKLMEKALQRSEENFRRQSRTMAEILWGADVGTWEWNVQTGETSFNQRWAEIVGYRLEELAPINITTWHHLTHPDDLKRSNLMLQRCFRRELDAYECEVRMQHSDGHWVWVLDRGRVVEWAEDGQPLRMSGTHLDITARKQSEIRLQLAANVFTHAREAIVIADTDGTIIDVNEAFIRITGYTREEALGNNPRMLQSGLQDADFYDEFWETLLSKGHWSGEIWNRRKDGEVYPTLMTISAVRDANGRPQNYVALSTDITAIKNYQSKLEHIAHYDVLTGLPNRALLADRMRHALSQCLRRDDALAVVYLDLDGFKAVNDRHGHEIGDELLVHVARRMQEALREGDTLARIGGDEFIAVLVDLDEPSHCEPILERLLQAAADPVNLRGYALNVSVSIGITLFPVDRTDADQLIRHADHAMYQAKQAGRNCYRFFAPTPNAEEPPEE</sequence>
<dbReference type="RefSeq" id="WP_067171331.1">
    <property type="nucleotide sequence ID" value="NZ_LFZK01000003.1"/>
</dbReference>
<dbReference type="PROSITE" id="PS50887">
    <property type="entry name" value="GGDEF"/>
    <property type="match status" value="1"/>
</dbReference>
<feature type="domain" description="PAS" evidence="6">
    <location>
        <begin position="380"/>
        <end position="450"/>
    </location>
</feature>
<dbReference type="PROSITE" id="PS50113">
    <property type="entry name" value="PAC"/>
    <property type="match status" value="3"/>
</dbReference>
<keyword evidence="4 5" id="KW-0472">Membrane</keyword>
<comment type="subcellular location">
    <subcellularLocation>
        <location evidence="1">Membrane</location>
    </subcellularLocation>
</comment>
<evidence type="ECO:0000259" key="7">
    <source>
        <dbReference type="PROSITE" id="PS50113"/>
    </source>
</evidence>
<dbReference type="SMART" id="SM01079">
    <property type="entry name" value="CHASE"/>
    <property type="match status" value="1"/>
</dbReference>
<keyword evidence="3 5" id="KW-1133">Transmembrane helix</keyword>
<dbReference type="GO" id="GO:0007165">
    <property type="term" value="P:signal transduction"/>
    <property type="evidence" value="ECO:0007669"/>
    <property type="project" value="UniProtKB-ARBA"/>
</dbReference>
<evidence type="ECO:0000256" key="3">
    <source>
        <dbReference type="ARBA" id="ARBA00022989"/>
    </source>
</evidence>
<evidence type="ECO:0000259" key="8">
    <source>
        <dbReference type="PROSITE" id="PS50839"/>
    </source>
</evidence>
<dbReference type="CDD" id="cd01949">
    <property type="entry name" value="GGDEF"/>
    <property type="match status" value="1"/>
</dbReference>
<dbReference type="InterPro" id="IPR013655">
    <property type="entry name" value="PAS_fold_3"/>
</dbReference>
<feature type="transmembrane region" description="Helical" evidence="5">
    <location>
        <begin position="339"/>
        <end position="360"/>
    </location>
</feature>
<gene>
    <name evidence="10" type="ORF">SDENCHOL_10137</name>
</gene>
<feature type="domain" description="GGDEF" evidence="9">
    <location>
        <begin position="800"/>
        <end position="933"/>
    </location>
</feature>
<reference evidence="10" key="1">
    <citation type="submission" date="2017-03" db="EMBL/GenBank/DDBJ databases">
        <authorList>
            <consortium name="AG Boll"/>
        </authorList>
    </citation>
    <scope>NUCLEOTIDE SEQUENCE [LARGE SCALE GENOMIC DNA]</scope>
    <source>
        <strain evidence="10">Chol</strain>
    </source>
</reference>
<feature type="domain" description="PAC" evidence="7">
    <location>
        <begin position="593"/>
        <end position="646"/>
    </location>
</feature>
<evidence type="ECO:0000256" key="5">
    <source>
        <dbReference type="SAM" id="Phobius"/>
    </source>
</evidence>
<dbReference type="Gene3D" id="3.30.70.270">
    <property type="match status" value="1"/>
</dbReference>
<dbReference type="CDD" id="cd00130">
    <property type="entry name" value="PAS"/>
    <property type="match status" value="3"/>
</dbReference>
<organism evidence="10 11">
    <name type="scientific">Sterolibacterium denitrificans</name>
    <dbReference type="NCBI Taxonomy" id="157592"/>
    <lineage>
        <taxon>Bacteria</taxon>
        <taxon>Pseudomonadati</taxon>
        <taxon>Pseudomonadota</taxon>
        <taxon>Betaproteobacteria</taxon>
        <taxon>Nitrosomonadales</taxon>
        <taxon>Sterolibacteriaceae</taxon>
        <taxon>Sterolibacterium</taxon>
    </lineage>
</organism>
<keyword evidence="10" id="KW-0808">Transferase</keyword>
<dbReference type="Pfam" id="PF08447">
    <property type="entry name" value="PAS_3"/>
    <property type="match status" value="2"/>
</dbReference>
<dbReference type="Pfam" id="PF03924">
    <property type="entry name" value="CHASE"/>
    <property type="match status" value="1"/>
</dbReference>
<keyword evidence="11" id="KW-1185">Reference proteome</keyword>
<dbReference type="InterPro" id="IPR000700">
    <property type="entry name" value="PAS-assoc_C"/>
</dbReference>
<dbReference type="PROSITE" id="PS50112">
    <property type="entry name" value="PAS"/>
    <property type="match status" value="2"/>
</dbReference>
<dbReference type="SMART" id="SM00267">
    <property type="entry name" value="GGDEF"/>
    <property type="match status" value="1"/>
</dbReference>
<dbReference type="Gene3D" id="3.30.450.350">
    <property type="entry name" value="CHASE domain"/>
    <property type="match status" value="1"/>
</dbReference>
<dbReference type="InterPro" id="IPR052163">
    <property type="entry name" value="DGC-Regulatory_Protein"/>
</dbReference>
<dbReference type="InterPro" id="IPR001610">
    <property type="entry name" value="PAC"/>
</dbReference>
<dbReference type="PANTHER" id="PTHR46663">
    <property type="entry name" value="DIGUANYLATE CYCLASE DGCT-RELATED"/>
    <property type="match status" value="1"/>
</dbReference>
<evidence type="ECO:0000313" key="10">
    <source>
        <dbReference type="EMBL" id="SMB21129.1"/>
    </source>
</evidence>
<dbReference type="InterPro" id="IPR000160">
    <property type="entry name" value="GGDEF_dom"/>
</dbReference>